<reference evidence="3 4" key="1">
    <citation type="journal article" date="2013" name="Genome Biol.">
        <title>The genome sequence of the most widely cultivated cacao type and its use to identify candidate genes regulating pod color.</title>
        <authorList>
            <person name="Motamayor J.C."/>
            <person name="Mockaitis K."/>
            <person name="Schmutz J."/>
            <person name="Haiminen N."/>
            <person name="Iii D.L."/>
            <person name="Cornejo O."/>
            <person name="Findley S.D."/>
            <person name="Zheng P."/>
            <person name="Utro F."/>
            <person name="Royaert S."/>
            <person name="Saski C."/>
            <person name="Jenkins J."/>
            <person name="Podicheti R."/>
            <person name="Zhao M."/>
            <person name="Scheffler B.E."/>
            <person name="Stack J.C."/>
            <person name="Feltus F.A."/>
            <person name="Mustiga G.M."/>
            <person name="Amores F."/>
            <person name="Phillips W."/>
            <person name="Marelli J.P."/>
            <person name="May G.D."/>
            <person name="Shapiro H."/>
            <person name="Ma J."/>
            <person name="Bustamante C.D."/>
            <person name="Schnell R.J."/>
            <person name="Main D."/>
            <person name="Gilbert D."/>
            <person name="Parida L."/>
            <person name="Kuhn D.N."/>
        </authorList>
    </citation>
    <scope>NUCLEOTIDE SEQUENCE [LARGE SCALE GENOMIC DNA]</scope>
    <source>
        <strain evidence="4">cv. Matina 1-6</strain>
    </source>
</reference>
<sequence length="116" mass="13088">MKGMMLYLFLVRGLVFSNSISLCLHTGRTNQDVTKPSEKQSVTLERPMPDPHSNIVVVSSMAHDGDLGNDNDGGQQWLWRRTASSLLRKGKGERQTTKIEKNGKMMKEKLFIGLRL</sequence>
<feature type="compositionally biased region" description="Polar residues" evidence="1">
    <location>
        <begin position="30"/>
        <end position="43"/>
    </location>
</feature>
<feature type="signal peptide" evidence="2">
    <location>
        <begin position="1"/>
        <end position="19"/>
    </location>
</feature>
<dbReference type="EMBL" id="CM001883">
    <property type="protein sequence ID" value="EOY11107.1"/>
    <property type="molecule type" value="Genomic_DNA"/>
</dbReference>
<dbReference type="AlphaFoldDB" id="A0A061F350"/>
<evidence type="ECO:0000313" key="4">
    <source>
        <dbReference type="Proteomes" id="UP000026915"/>
    </source>
</evidence>
<gene>
    <name evidence="3" type="ORF">TCM_026381</name>
</gene>
<feature type="chain" id="PRO_5001598036" description="Secreted protein" evidence="2">
    <location>
        <begin position="20"/>
        <end position="116"/>
    </location>
</feature>
<keyword evidence="4" id="KW-1185">Reference proteome</keyword>
<feature type="region of interest" description="Disordered" evidence="1">
    <location>
        <begin position="30"/>
        <end position="52"/>
    </location>
</feature>
<evidence type="ECO:0000256" key="1">
    <source>
        <dbReference type="SAM" id="MobiDB-lite"/>
    </source>
</evidence>
<organism evidence="3 4">
    <name type="scientific">Theobroma cacao</name>
    <name type="common">Cacao</name>
    <name type="synonym">Cocoa</name>
    <dbReference type="NCBI Taxonomy" id="3641"/>
    <lineage>
        <taxon>Eukaryota</taxon>
        <taxon>Viridiplantae</taxon>
        <taxon>Streptophyta</taxon>
        <taxon>Embryophyta</taxon>
        <taxon>Tracheophyta</taxon>
        <taxon>Spermatophyta</taxon>
        <taxon>Magnoliopsida</taxon>
        <taxon>eudicotyledons</taxon>
        <taxon>Gunneridae</taxon>
        <taxon>Pentapetalae</taxon>
        <taxon>rosids</taxon>
        <taxon>malvids</taxon>
        <taxon>Malvales</taxon>
        <taxon>Malvaceae</taxon>
        <taxon>Byttnerioideae</taxon>
        <taxon>Theobroma</taxon>
    </lineage>
</organism>
<dbReference type="HOGENOM" id="CLU_2101348_0_0_1"/>
<protein>
    <recommendedName>
        <fullName evidence="5">Secreted protein</fullName>
    </recommendedName>
</protein>
<evidence type="ECO:0000313" key="3">
    <source>
        <dbReference type="EMBL" id="EOY11107.1"/>
    </source>
</evidence>
<proteinExistence type="predicted"/>
<evidence type="ECO:0000256" key="2">
    <source>
        <dbReference type="SAM" id="SignalP"/>
    </source>
</evidence>
<keyword evidence="2" id="KW-0732">Signal</keyword>
<dbReference type="Gramene" id="EOY11107">
    <property type="protein sequence ID" value="EOY11107"/>
    <property type="gene ID" value="TCM_026381"/>
</dbReference>
<dbReference type="InParanoid" id="A0A061F350"/>
<dbReference type="Proteomes" id="UP000026915">
    <property type="component" value="Chromosome 5"/>
</dbReference>
<evidence type="ECO:0008006" key="5">
    <source>
        <dbReference type="Google" id="ProtNLM"/>
    </source>
</evidence>
<accession>A0A061F350</accession>
<name>A0A061F350_THECC</name>